<feature type="transmembrane region" description="Helical" evidence="1">
    <location>
        <begin position="15"/>
        <end position="36"/>
    </location>
</feature>
<name>A0A7X5QL66_9GAMM</name>
<feature type="transmembrane region" description="Helical" evidence="1">
    <location>
        <begin position="187"/>
        <end position="205"/>
    </location>
</feature>
<feature type="transmembrane region" description="Helical" evidence="1">
    <location>
        <begin position="42"/>
        <end position="61"/>
    </location>
</feature>
<protein>
    <recommendedName>
        <fullName evidence="4">Wzy</fullName>
    </recommendedName>
</protein>
<keyword evidence="3" id="KW-1185">Reference proteome</keyword>
<feature type="transmembrane region" description="Helical" evidence="1">
    <location>
        <begin position="384"/>
        <end position="400"/>
    </location>
</feature>
<keyword evidence="1" id="KW-1133">Transmembrane helix</keyword>
<reference evidence="2 3" key="1">
    <citation type="submission" date="2018-02" db="EMBL/GenBank/DDBJ databases">
        <authorList>
            <person name="Machado R.A."/>
        </authorList>
    </citation>
    <scope>NUCLEOTIDE SEQUENCE [LARGE SCALE GENOMIC DNA]</scope>
    <source>
        <strain evidence="2 3">DSM 23271</strain>
    </source>
</reference>
<evidence type="ECO:0000313" key="2">
    <source>
        <dbReference type="EMBL" id="NHB96448.1"/>
    </source>
</evidence>
<feature type="transmembrane region" description="Helical" evidence="1">
    <location>
        <begin position="92"/>
        <end position="110"/>
    </location>
</feature>
<feature type="transmembrane region" description="Helical" evidence="1">
    <location>
        <begin position="217"/>
        <end position="240"/>
    </location>
</feature>
<comment type="caution">
    <text evidence="2">The sequence shown here is derived from an EMBL/GenBank/DDBJ whole genome shotgun (WGS) entry which is preliminary data.</text>
</comment>
<proteinExistence type="predicted"/>
<accession>A0A7X5QL66</accession>
<feature type="transmembrane region" description="Helical" evidence="1">
    <location>
        <begin position="117"/>
        <end position="139"/>
    </location>
</feature>
<evidence type="ECO:0008006" key="4">
    <source>
        <dbReference type="Google" id="ProtNLM"/>
    </source>
</evidence>
<sequence length="410" mass="47421">MHSILINKNINTAHFLQKILTLLFSVSTFLTLSPYFTWNLPYYFRFFCILAILTFFIYTIHGGKLKKNGIWLSILFFIIIFSLSLSSKNETLFNGSVFFILFFLCLPDFLKLNIFNVFKIIYAISLLPGLIYFFLILFGLGGNWEIILPLNPLKNTEGLYYRVYYGMVILSNQIYSISTGEIFRFSAMYDEPGVVGTVSALILAASGFNLKRKINKIILLSGILSFSLAFYISIFIFLIFKPKILLKITSITTITIFISLSSLKNVSLIQYYVFDRFSLILNGFDKVDNRISLCFQNYFSDFLNHKDTFWGLGYNAYTLTDCDVSSYITLIYDFGFFGFFLILIFYSLLSFSISNNFIKKDIFIRWLPMILVYLANIYQRPTVFDPWSIVILCGGLIYSIKDSRINSCSK</sequence>
<feature type="transmembrane region" description="Helical" evidence="1">
    <location>
        <begin position="68"/>
        <end position="86"/>
    </location>
</feature>
<organism evidence="2 3">
    <name type="scientific">Photorhabdus stackebrandtii</name>
    <dbReference type="NCBI Taxonomy" id="1123042"/>
    <lineage>
        <taxon>Bacteria</taxon>
        <taxon>Pseudomonadati</taxon>
        <taxon>Pseudomonadota</taxon>
        <taxon>Gammaproteobacteria</taxon>
        <taxon>Enterobacterales</taxon>
        <taxon>Morganellaceae</taxon>
        <taxon>Photorhabdus</taxon>
    </lineage>
</organism>
<keyword evidence="1" id="KW-0812">Transmembrane</keyword>
<feature type="transmembrane region" description="Helical" evidence="1">
    <location>
        <begin position="362"/>
        <end position="378"/>
    </location>
</feature>
<evidence type="ECO:0000313" key="3">
    <source>
        <dbReference type="Proteomes" id="UP000547931"/>
    </source>
</evidence>
<dbReference type="Proteomes" id="UP000547931">
    <property type="component" value="Unassembled WGS sequence"/>
</dbReference>
<dbReference type="AlphaFoldDB" id="A0A7X5QL66"/>
<keyword evidence="1" id="KW-0472">Membrane</keyword>
<dbReference type="EMBL" id="PUJV01000007">
    <property type="protein sequence ID" value="NHB96448.1"/>
    <property type="molecule type" value="Genomic_DNA"/>
</dbReference>
<dbReference type="RefSeq" id="WP_166287648.1">
    <property type="nucleotide sequence ID" value="NZ_CAWPIE010000007.1"/>
</dbReference>
<evidence type="ECO:0000256" key="1">
    <source>
        <dbReference type="SAM" id="Phobius"/>
    </source>
</evidence>
<feature type="transmembrane region" description="Helical" evidence="1">
    <location>
        <begin position="327"/>
        <end position="350"/>
    </location>
</feature>
<gene>
    <name evidence="2" type="ORF">C5470_08445</name>
</gene>